<evidence type="ECO:0000313" key="1">
    <source>
        <dbReference type="EMBL" id="CAI0625847.1"/>
    </source>
</evidence>
<reference evidence="1" key="1">
    <citation type="submission" date="2022-08" db="EMBL/GenBank/DDBJ databases">
        <authorList>
            <person name="Gutierrez-Valencia J."/>
        </authorList>
    </citation>
    <scope>NUCLEOTIDE SEQUENCE</scope>
</reference>
<dbReference type="Proteomes" id="UP001154282">
    <property type="component" value="Unassembled WGS sequence"/>
</dbReference>
<proteinExistence type="predicted"/>
<dbReference type="EMBL" id="CAMGYJ010000011">
    <property type="protein sequence ID" value="CAI0625847.1"/>
    <property type="molecule type" value="Genomic_DNA"/>
</dbReference>
<dbReference type="AlphaFoldDB" id="A0AAV0S1J5"/>
<evidence type="ECO:0000313" key="2">
    <source>
        <dbReference type="Proteomes" id="UP001154282"/>
    </source>
</evidence>
<organism evidence="1 2">
    <name type="scientific">Linum tenue</name>
    <dbReference type="NCBI Taxonomy" id="586396"/>
    <lineage>
        <taxon>Eukaryota</taxon>
        <taxon>Viridiplantae</taxon>
        <taxon>Streptophyta</taxon>
        <taxon>Embryophyta</taxon>
        <taxon>Tracheophyta</taxon>
        <taxon>Spermatophyta</taxon>
        <taxon>Magnoliopsida</taxon>
        <taxon>eudicotyledons</taxon>
        <taxon>Gunneridae</taxon>
        <taxon>Pentapetalae</taxon>
        <taxon>rosids</taxon>
        <taxon>fabids</taxon>
        <taxon>Malpighiales</taxon>
        <taxon>Linaceae</taxon>
        <taxon>Linum</taxon>
    </lineage>
</organism>
<comment type="caution">
    <text evidence="1">The sequence shown here is derived from an EMBL/GenBank/DDBJ whole genome shotgun (WGS) entry which is preliminary data.</text>
</comment>
<name>A0AAV0S1J5_9ROSI</name>
<sequence>MAGSLELLRQTWVANP</sequence>
<gene>
    <name evidence="1" type="ORF">LITE_LOCUS50602</name>
</gene>
<protein>
    <submittedName>
        <fullName evidence="1">Uncharacterized protein</fullName>
    </submittedName>
</protein>
<accession>A0AAV0S1J5</accession>
<keyword evidence="2" id="KW-1185">Reference proteome</keyword>